<dbReference type="GO" id="GO:0016020">
    <property type="term" value="C:membrane"/>
    <property type="evidence" value="ECO:0007669"/>
    <property type="project" value="UniProtKB-SubCell"/>
</dbReference>
<dbReference type="GeneID" id="107270011"/>
<dbReference type="InterPro" id="IPR005828">
    <property type="entry name" value="MFS_sugar_transport-like"/>
</dbReference>
<dbReference type="InterPro" id="IPR005829">
    <property type="entry name" value="Sugar_transporter_CS"/>
</dbReference>
<feature type="transmembrane region" description="Helical" evidence="5">
    <location>
        <begin position="84"/>
        <end position="101"/>
    </location>
</feature>
<dbReference type="FunFam" id="1.20.1250.20:FF:000249">
    <property type="entry name" value="facilitated trehalose transporter Tret1"/>
    <property type="match status" value="1"/>
</dbReference>
<evidence type="ECO:0000313" key="8">
    <source>
        <dbReference type="RefSeq" id="XP_015600089.1"/>
    </source>
</evidence>
<dbReference type="RefSeq" id="XP_015600089.1">
    <property type="nucleotide sequence ID" value="XM_015744603.2"/>
</dbReference>
<comment type="subcellular location">
    <subcellularLocation>
        <location evidence="1">Membrane</location>
        <topology evidence="1">Multi-pass membrane protein</topology>
    </subcellularLocation>
</comment>
<dbReference type="KEGG" id="ccin:107270011"/>
<feature type="transmembrane region" description="Helical" evidence="5">
    <location>
        <begin position="113"/>
        <end position="130"/>
    </location>
</feature>
<dbReference type="InterPro" id="IPR020846">
    <property type="entry name" value="MFS_dom"/>
</dbReference>
<dbReference type="InterPro" id="IPR036259">
    <property type="entry name" value="MFS_trans_sf"/>
</dbReference>
<keyword evidence="3 5" id="KW-1133">Transmembrane helix</keyword>
<reference evidence="8" key="1">
    <citation type="submission" date="2025-08" db="UniProtKB">
        <authorList>
            <consortium name="RefSeq"/>
        </authorList>
    </citation>
    <scope>IDENTIFICATION</scope>
</reference>
<evidence type="ECO:0000313" key="7">
    <source>
        <dbReference type="Proteomes" id="UP000694920"/>
    </source>
</evidence>
<proteinExistence type="predicted"/>
<dbReference type="GO" id="GO:0022857">
    <property type="term" value="F:transmembrane transporter activity"/>
    <property type="evidence" value="ECO:0007669"/>
    <property type="project" value="InterPro"/>
</dbReference>
<feature type="transmembrane region" description="Helical" evidence="5">
    <location>
        <begin position="194"/>
        <end position="215"/>
    </location>
</feature>
<dbReference type="Proteomes" id="UP000694920">
    <property type="component" value="Unplaced"/>
</dbReference>
<dbReference type="InterPro" id="IPR050549">
    <property type="entry name" value="MFS_Trehalose_Transporter"/>
</dbReference>
<keyword evidence="2 5" id="KW-0812">Transmembrane</keyword>
<evidence type="ECO:0000256" key="5">
    <source>
        <dbReference type="SAM" id="Phobius"/>
    </source>
</evidence>
<feature type="transmembrane region" description="Helical" evidence="5">
    <location>
        <begin position="423"/>
        <end position="443"/>
    </location>
</feature>
<feature type="domain" description="Major facilitator superfamily (MFS) profile" evidence="6">
    <location>
        <begin position="41"/>
        <end position="477"/>
    </location>
</feature>
<dbReference type="Pfam" id="PF00083">
    <property type="entry name" value="Sugar_tr"/>
    <property type="match status" value="1"/>
</dbReference>
<organism evidence="7 8">
    <name type="scientific">Cephus cinctus</name>
    <name type="common">Wheat stem sawfly</name>
    <dbReference type="NCBI Taxonomy" id="211228"/>
    <lineage>
        <taxon>Eukaryota</taxon>
        <taxon>Metazoa</taxon>
        <taxon>Ecdysozoa</taxon>
        <taxon>Arthropoda</taxon>
        <taxon>Hexapoda</taxon>
        <taxon>Insecta</taxon>
        <taxon>Pterygota</taxon>
        <taxon>Neoptera</taxon>
        <taxon>Endopterygota</taxon>
        <taxon>Hymenoptera</taxon>
        <taxon>Cephoidea</taxon>
        <taxon>Cephidae</taxon>
        <taxon>Cephus</taxon>
    </lineage>
</organism>
<feature type="transmembrane region" description="Helical" evidence="5">
    <location>
        <begin position="352"/>
        <end position="374"/>
    </location>
</feature>
<evidence type="ECO:0000259" key="6">
    <source>
        <dbReference type="PROSITE" id="PS50850"/>
    </source>
</evidence>
<dbReference type="Gene3D" id="1.20.1250.20">
    <property type="entry name" value="MFS general substrate transporter like domains"/>
    <property type="match status" value="1"/>
</dbReference>
<name>A0AAJ7FN58_CEPCN</name>
<gene>
    <name evidence="8" type="primary">LOC107270011</name>
</gene>
<feature type="transmembrane region" description="Helical" evidence="5">
    <location>
        <begin position="136"/>
        <end position="158"/>
    </location>
</feature>
<keyword evidence="7" id="KW-1185">Reference proteome</keyword>
<evidence type="ECO:0000256" key="1">
    <source>
        <dbReference type="ARBA" id="ARBA00004141"/>
    </source>
</evidence>
<dbReference type="PANTHER" id="PTHR48021">
    <property type="match status" value="1"/>
</dbReference>
<feature type="transmembrane region" description="Helical" evidence="5">
    <location>
        <begin position="283"/>
        <end position="303"/>
    </location>
</feature>
<dbReference type="AlphaFoldDB" id="A0AAJ7FN58"/>
<evidence type="ECO:0000256" key="2">
    <source>
        <dbReference type="ARBA" id="ARBA00022692"/>
    </source>
</evidence>
<keyword evidence="4 5" id="KW-0472">Membrane</keyword>
<feature type="transmembrane region" description="Helical" evidence="5">
    <location>
        <begin position="455"/>
        <end position="473"/>
    </location>
</feature>
<dbReference type="SUPFAM" id="SSF103473">
    <property type="entry name" value="MFS general substrate transporter"/>
    <property type="match status" value="1"/>
</dbReference>
<dbReference type="PANTHER" id="PTHR48021:SF39">
    <property type="entry name" value="MAJOR FACILITATOR SUPERFAMILY (MFS) PROFILE DOMAIN-CONTAINING PROTEIN"/>
    <property type="match status" value="1"/>
</dbReference>
<evidence type="ECO:0000256" key="4">
    <source>
        <dbReference type="ARBA" id="ARBA00023136"/>
    </source>
</evidence>
<protein>
    <submittedName>
        <fullName evidence="8">Facilitated trehalose transporter Tret1</fullName>
    </submittedName>
</protein>
<dbReference type="PROSITE" id="PS00217">
    <property type="entry name" value="SUGAR_TRANSPORT_2"/>
    <property type="match status" value="1"/>
</dbReference>
<evidence type="ECO:0000256" key="3">
    <source>
        <dbReference type="ARBA" id="ARBA00022989"/>
    </source>
</evidence>
<feature type="transmembrane region" description="Helical" evidence="5">
    <location>
        <begin position="170"/>
        <end position="188"/>
    </location>
</feature>
<feature type="transmembrane region" description="Helical" evidence="5">
    <location>
        <begin position="386"/>
        <end position="411"/>
    </location>
</feature>
<accession>A0AAJ7FN58</accession>
<feature type="transmembrane region" description="Helical" evidence="5">
    <location>
        <begin position="323"/>
        <end position="345"/>
    </location>
</feature>
<feature type="transmembrane region" description="Helical" evidence="5">
    <location>
        <begin position="41"/>
        <end position="64"/>
    </location>
</feature>
<dbReference type="PROSITE" id="PS50850">
    <property type="entry name" value="MFS"/>
    <property type="match status" value="1"/>
</dbReference>
<sequence length="525" mass="57393">MASEQIPDDVNSNSEKTLPAELNGNAEVQAVSKLRESIPQVCAVCAKNLLLITFGSTLGFSAILIPELKKDHSEIQVNTEQLSWISSINLILVPVGCVFSGPISQFFGRRKTMMIATVPFTIAWLLFHYATNPTTLLIALCLTGITGGLIEAPVLTYVAEITQPHVRGMLSATSTTSVILGVFTQLLAGSMTGWRTVALINTAYPVLCFAALCLVPESPYWLAGKGRLQSAERALCWLRGWVTPLHVRKEFQALCKSMSKPAGKESEGTIKEKPWIGYTRRTFYLPFTLMIVTFFISAFGGVHSLQTFAVVIFSELNAPIDNYTAAVFLGAAELAGTLICISAIHFTGKRKLSFLSTVGTGLGFFGTAVYTYMIDEGKLNGEKYTWVPMTLLIGAAFMSHVGIKLLPWILIGEVFPGQVRSGASGAASSIAYVFNFIVNKVFLYMNEGITLAGTFWFYASVNLLGTVALYFILPETEGRTLEEIENHYAGIHNLKDKPKKNELTFKEQCSATNPIPINDDIESKL</sequence>